<dbReference type="PANTHER" id="PTHR47997">
    <property type="entry name" value="MYB DOMAIN PROTEIN 55"/>
    <property type="match status" value="1"/>
</dbReference>
<proteinExistence type="predicted"/>
<dbReference type="AlphaFoldDB" id="A0AAD3SGX7"/>
<dbReference type="InterPro" id="IPR017930">
    <property type="entry name" value="Myb_dom"/>
</dbReference>
<evidence type="ECO:0000256" key="4">
    <source>
        <dbReference type="ARBA" id="ARBA00023125"/>
    </source>
</evidence>
<evidence type="ECO:0000256" key="2">
    <source>
        <dbReference type="ARBA" id="ARBA00022737"/>
    </source>
</evidence>
<feature type="compositionally biased region" description="Basic and acidic residues" evidence="7">
    <location>
        <begin position="124"/>
        <end position="152"/>
    </location>
</feature>
<evidence type="ECO:0000259" key="8">
    <source>
        <dbReference type="PROSITE" id="PS50090"/>
    </source>
</evidence>
<dbReference type="SMART" id="SM00717">
    <property type="entry name" value="SANT"/>
    <property type="match status" value="2"/>
</dbReference>
<dbReference type="PROSITE" id="PS50090">
    <property type="entry name" value="MYB_LIKE"/>
    <property type="match status" value="2"/>
</dbReference>
<sequence length="421" mass="47388">MGRPPCCYKEKLRKGLWSPEEDEKLLRHITHHGHGCWSSVPKLAGLQRCGKSCRLRWINYLRPDLKRGAFSQEEESLIIELHAVLGNRWSQIAAQLPGRTDNEIKNLWNSCLKKKLRQRGIDPNTHKPLSEIKNEEDKAFDRNKNHEKSSMEETSKMGMVVQENMISSFANERYPLEVSSCRKLSTNNLAANSETHEFFRSGCFLTTYEDGGTATNLVGDFSFQQLVYGLNFGIFKNPDTTLSFNSIPNDRASNQFNFGALPSMILPLMSTSNILTPRRVKNSVCIAADSSMNSYTNASNGFQTLETTMMGTSGNSSHESTTNIELQSNSSFFESISWGIENCGESGKEAQIQGLEANPEEIKWPECLQTPFLLAPSSQNQCPQTSYGEIKPEVPFPMIETTMDIYSKDLQRLAESFGQIF</sequence>
<keyword evidence="11" id="KW-1185">Reference proteome</keyword>
<keyword evidence="3" id="KW-0805">Transcription regulation</keyword>
<name>A0AAD3SGX7_NEPGR</name>
<evidence type="ECO:0000256" key="7">
    <source>
        <dbReference type="SAM" id="MobiDB-lite"/>
    </source>
</evidence>
<dbReference type="FunFam" id="1.10.10.60:FF:000221">
    <property type="entry name" value="MYB transcription factor"/>
    <property type="match status" value="1"/>
</dbReference>
<dbReference type="SUPFAM" id="SSF46689">
    <property type="entry name" value="Homeodomain-like"/>
    <property type="match status" value="1"/>
</dbReference>
<dbReference type="PROSITE" id="PS51294">
    <property type="entry name" value="HTH_MYB"/>
    <property type="match status" value="2"/>
</dbReference>
<keyword evidence="4" id="KW-0238">DNA-binding</keyword>
<accession>A0AAD3SGX7</accession>
<evidence type="ECO:0000256" key="5">
    <source>
        <dbReference type="ARBA" id="ARBA00023163"/>
    </source>
</evidence>
<dbReference type="InterPro" id="IPR009057">
    <property type="entry name" value="Homeodomain-like_sf"/>
</dbReference>
<keyword evidence="2" id="KW-0677">Repeat</keyword>
<feature type="domain" description="HTH myb-type" evidence="9">
    <location>
        <begin position="9"/>
        <end position="61"/>
    </location>
</feature>
<evidence type="ECO:0000256" key="6">
    <source>
        <dbReference type="ARBA" id="ARBA00023242"/>
    </source>
</evidence>
<evidence type="ECO:0000259" key="9">
    <source>
        <dbReference type="PROSITE" id="PS51294"/>
    </source>
</evidence>
<organism evidence="10 11">
    <name type="scientific">Nepenthes gracilis</name>
    <name type="common">Slender pitcher plant</name>
    <dbReference type="NCBI Taxonomy" id="150966"/>
    <lineage>
        <taxon>Eukaryota</taxon>
        <taxon>Viridiplantae</taxon>
        <taxon>Streptophyta</taxon>
        <taxon>Embryophyta</taxon>
        <taxon>Tracheophyta</taxon>
        <taxon>Spermatophyta</taxon>
        <taxon>Magnoliopsida</taxon>
        <taxon>eudicotyledons</taxon>
        <taxon>Gunneridae</taxon>
        <taxon>Pentapetalae</taxon>
        <taxon>Caryophyllales</taxon>
        <taxon>Nepenthaceae</taxon>
        <taxon>Nepenthes</taxon>
    </lineage>
</organism>
<reference evidence="10" key="1">
    <citation type="submission" date="2023-05" db="EMBL/GenBank/DDBJ databases">
        <title>Nepenthes gracilis genome sequencing.</title>
        <authorList>
            <person name="Fukushima K."/>
        </authorList>
    </citation>
    <scope>NUCLEOTIDE SEQUENCE</scope>
    <source>
        <strain evidence="10">SING2019-196</strain>
    </source>
</reference>
<feature type="domain" description="HTH myb-type" evidence="9">
    <location>
        <begin position="62"/>
        <end position="116"/>
    </location>
</feature>
<feature type="domain" description="Myb-like" evidence="8">
    <location>
        <begin position="9"/>
        <end position="61"/>
    </location>
</feature>
<dbReference type="GO" id="GO:0005634">
    <property type="term" value="C:nucleus"/>
    <property type="evidence" value="ECO:0007669"/>
    <property type="project" value="UniProtKB-SubCell"/>
</dbReference>
<keyword evidence="5" id="KW-0804">Transcription</keyword>
<dbReference type="EMBL" id="BSYO01000010">
    <property type="protein sequence ID" value="GMH10399.1"/>
    <property type="molecule type" value="Genomic_DNA"/>
</dbReference>
<comment type="caution">
    <text evidence="10">The sequence shown here is derived from an EMBL/GenBank/DDBJ whole genome shotgun (WGS) entry which is preliminary data.</text>
</comment>
<feature type="domain" description="Myb-like" evidence="8">
    <location>
        <begin position="62"/>
        <end position="112"/>
    </location>
</feature>
<keyword evidence="6" id="KW-0539">Nucleus</keyword>
<dbReference type="Proteomes" id="UP001279734">
    <property type="component" value="Unassembled WGS sequence"/>
</dbReference>
<dbReference type="Gene3D" id="1.10.10.60">
    <property type="entry name" value="Homeodomain-like"/>
    <property type="match status" value="2"/>
</dbReference>
<dbReference type="InterPro" id="IPR051953">
    <property type="entry name" value="Plant_SW-associated_TFs"/>
</dbReference>
<evidence type="ECO:0000313" key="11">
    <source>
        <dbReference type="Proteomes" id="UP001279734"/>
    </source>
</evidence>
<dbReference type="FunFam" id="1.10.10.60:FF:000047">
    <property type="entry name" value="Myb transcription factor"/>
    <property type="match status" value="1"/>
</dbReference>
<evidence type="ECO:0000256" key="3">
    <source>
        <dbReference type="ARBA" id="ARBA00023015"/>
    </source>
</evidence>
<dbReference type="CDD" id="cd00167">
    <property type="entry name" value="SANT"/>
    <property type="match status" value="2"/>
</dbReference>
<gene>
    <name evidence="10" type="ORF">Nepgr_012240</name>
</gene>
<comment type="subcellular location">
    <subcellularLocation>
        <location evidence="1">Nucleus</location>
    </subcellularLocation>
</comment>
<dbReference type="Pfam" id="PF00249">
    <property type="entry name" value="Myb_DNA-binding"/>
    <property type="match status" value="2"/>
</dbReference>
<dbReference type="InterPro" id="IPR001005">
    <property type="entry name" value="SANT/Myb"/>
</dbReference>
<feature type="region of interest" description="Disordered" evidence="7">
    <location>
        <begin position="122"/>
        <end position="152"/>
    </location>
</feature>
<evidence type="ECO:0000256" key="1">
    <source>
        <dbReference type="ARBA" id="ARBA00004123"/>
    </source>
</evidence>
<dbReference type="PANTHER" id="PTHR47997:SF75">
    <property type="entry name" value="MYB DOMAIN PROTEIN 55"/>
    <property type="match status" value="1"/>
</dbReference>
<dbReference type="GO" id="GO:0003677">
    <property type="term" value="F:DNA binding"/>
    <property type="evidence" value="ECO:0007669"/>
    <property type="project" value="UniProtKB-KW"/>
</dbReference>
<evidence type="ECO:0000313" key="10">
    <source>
        <dbReference type="EMBL" id="GMH10399.1"/>
    </source>
</evidence>
<protein>
    <submittedName>
        <fullName evidence="10">Uncharacterized protein</fullName>
    </submittedName>
</protein>